<name>A0ABX4G5S5_9GAMM</name>
<evidence type="ECO:0000313" key="1">
    <source>
        <dbReference type="EMBL" id="OZT72516.1"/>
    </source>
</evidence>
<sequence length="198" mass="23055">MQNWYHFYQSQCWYRNTYLVNNHDDVEELNNIYNSGCHFICMAMMLNVSAAVLASELSKIYYFEKDETGLVWDKNKPNKKGDSIFIPLLYAQQGVIENITITLVDTIVKNDIVSAIQFIEEKHEEGLHLICGNSSHSLLISGEVEDTYFVWDPDTSWNNEAELIRKNLAGEHSIQWLYSNYGVEEEVEFWVYSVKICT</sequence>
<dbReference type="Proteomes" id="UP000216538">
    <property type="component" value="Unassembled WGS sequence"/>
</dbReference>
<evidence type="ECO:0008006" key="3">
    <source>
        <dbReference type="Google" id="ProtNLM"/>
    </source>
</evidence>
<proteinExistence type="predicted"/>
<protein>
    <recommendedName>
        <fullName evidence="3">Peptidase C39-like domain-containing protein</fullName>
    </recommendedName>
</protein>
<reference evidence="1 2" key="1">
    <citation type="submission" date="2017-07" db="EMBL/GenBank/DDBJ databases">
        <title>Shotgun whole genome sequences of three halophilic bacterial isolates.</title>
        <authorList>
            <person name="Pozzo T."/>
            <person name="Higdon S.M."/>
            <person name="Quillaguaman J."/>
        </authorList>
    </citation>
    <scope>NUCLEOTIDE SEQUENCE [LARGE SCALE GENOMIC DNA]</scope>
    <source>
        <strain evidence="1 2">LC1</strain>
    </source>
</reference>
<gene>
    <name evidence="1" type="ORF">CE457_18980</name>
</gene>
<accession>A0ABX4G5S5</accession>
<comment type="caution">
    <text evidence="1">The sequence shown here is derived from an EMBL/GenBank/DDBJ whole genome shotgun (WGS) entry which is preliminary data.</text>
</comment>
<organism evidence="1 2">
    <name type="scientific">Vreelandella boliviensis LC1</name>
    <dbReference type="NCBI Taxonomy" id="1072583"/>
    <lineage>
        <taxon>Bacteria</taxon>
        <taxon>Pseudomonadati</taxon>
        <taxon>Pseudomonadota</taxon>
        <taxon>Gammaproteobacteria</taxon>
        <taxon>Oceanospirillales</taxon>
        <taxon>Halomonadaceae</taxon>
        <taxon>Vreelandella</taxon>
    </lineage>
</organism>
<keyword evidence="2" id="KW-1185">Reference proteome</keyword>
<dbReference type="EMBL" id="NPEY01000029">
    <property type="protein sequence ID" value="OZT72516.1"/>
    <property type="molecule type" value="Genomic_DNA"/>
</dbReference>
<dbReference type="RefSeq" id="WP_040481149.1">
    <property type="nucleotide sequence ID" value="NZ_JH393259.1"/>
</dbReference>
<evidence type="ECO:0000313" key="2">
    <source>
        <dbReference type="Proteomes" id="UP000216538"/>
    </source>
</evidence>